<evidence type="ECO:0000313" key="1">
    <source>
        <dbReference type="EMBL" id="SKA12886.1"/>
    </source>
</evidence>
<dbReference type="STRING" id="263852.SAMN02745116_02508"/>
<gene>
    <name evidence="1" type="ORF">SAMN02745116_02508</name>
</gene>
<protein>
    <submittedName>
        <fullName evidence="1">Uncharacterized protein</fullName>
    </submittedName>
</protein>
<dbReference type="EMBL" id="FUXI01000043">
    <property type="protein sequence ID" value="SKA12886.1"/>
    <property type="molecule type" value="Genomic_DNA"/>
</dbReference>
<name>A0A1T4RAQ1_9ENTE</name>
<dbReference type="Proteomes" id="UP000190328">
    <property type="component" value="Unassembled WGS sequence"/>
</dbReference>
<dbReference type="AlphaFoldDB" id="A0A1T4RAQ1"/>
<organism evidence="1 2">
    <name type="scientific">Pilibacter termitis</name>
    <dbReference type="NCBI Taxonomy" id="263852"/>
    <lineage>
        <taxon>Bacteria</taxon>
        <taxon>Bacillati</taxon>
        <taxon>Bacillota</taxon>
        <taxon>Bacilli</taxon>
        <taxon>Lactobacillales</taxon>
        <taxon>Enterococcaceae</taxon>
        <taxon>Pilibacter</taxon>
    </lineage>
</organism>
<evidence type="ECO:0000313" key="2">
    <source>
        <dbReference type="Proteomes" id="UP000190328"/>
    </source>
</evidence>
<reference evidence="1 2" key="1">
    <citation type="submission" date="2017-02" db="EMBL/GenBank/DDBJ databases">
        <authorList>
            <person name="Peterson S.W."/>
        </authorList>
    </citation>
    <scope>NUCLEOTIDE SEQUENCE [LARGE SCALE GENOMIC DNA]</scope>
    <source>
        <strain evidence="1 2">ATCC BAA-1030</strain>
    </source>
</reference>
<keyword evidence="2" id="KW-1185">Reference proteome</keyword>
<sequence>MEGITYSFIPKTEEKRRLLVVENTTDKGVVVTISAKGANNMVLMLLPHVKRRIGVPDTYPTEVVIE</sequence>
<dbReference type="RefSeq" id="WP_078808391.1">
    <property type="nucleotide sequence ID" value="NZ_FUXI01000043.1"/>
</dbReference>
<proteinExistence type="predicted"/>
<accession>A0A1T4RAQ1</accession>